<dbReference type="Proteomes" id="UP000006380">
    <property type="component" value="Chromosome"/>
</dbReference>
<dbReference type="PANTHER" id="PTHR32089">
    <property type="entry name" value="METHYL-ACCEPTING CHEMOTAXIS PROTEIN MCPB"/>
    <property type="match status" value="1"/>
</dbReference>
<evidence type="ECO:0000256" key="7">
    <source>
        <dbReference type="ARBA" id="ARBA00023224"/>
    </source>
</evidence>
<accession>A7GVT3</accession>
<dbReference type="HOGENOM" id="CLU_000445_107_19_7"/>
<dbReference type="Gene3D" id="3.30.450.20">
    <property type="entry name" value="PAS domain"/>
    <property type="match status" value="2"/>
</dbReference>
<reference evidence="13" key="1">
    <citation type="submission" date="2016-07" db="EMBL/GenBank/DDBJ databases">
        <title>Comparative genomics of the Campylobacter concisus group.</title>
        <authorList>
            <person name="Miller W.G."/>
            <person name="Yee E."/>
            <person name="Chapman M.H."/>
            <person name="Huynh S."/>
            <person name="Bono J.L."/>
            <person name="On S.L.W."/>
            <person name="StLeger J."/>
            <person name="Foster G."/>
            <person name="Parker C.T."/>
        </authorList>
    </citation>
    <scope>NUCLEOTIDE SEQUENCE</scope>
    <source>
        <strain evidence="13">525.92</strain>
    </source>
</reference>
<evidence type="ECO:0000313" key="13">
    <source>
        <dbReference type="EMBL" id="EAU00806.1"/>
    </source>
</evidence>
<proteinExistence type="inferred from homology"/>
<keyword evidence="5 10" id="KW-1133">Transmembrane helix</keyword>
<feature type="transmembrane region" description="Helical" evidence="10">
    <location>
        <begin position="277"/>
        <end position="298"/>
    </location>
</feature>
<sequence>MSFRQKVVVCVSILLTILVVALVGVSYNGTKNVIANMTEASSTLLIKQVDKKIETWYGLKAQLLDAMQSVLSEHDRQKNIDVIKATNDKGKFVATYYALENGETAFSDDWVPDASYDAKTREWYEKAKRENRPIATEFYIDEATKKLVTTVATPIVREGKFIGVMGADMPFDEVIAMFNSDNDMTGYFMLIDKGGKILFHPNSQLIGKNISDQDPSLKELVARTSKSKDGLFYYKYKGDDKMLSFANIDGVSLIVTFMARLDDAMAENKKNAQFSTMVGVAAIVISIVLIVLLLKILFKPVIKLMELSHDLAVGEGDLTKHLDFDSKDELGQISSNMNKFIEKIRILINEAKSSSSENSSLSEELSATSKEIKSRVQNEFNIIQGITKDAEAMTALSQSSNDKSNEAITDLKSVGQTLQKTKENIIKTVSGINNAAQTENELSDRLQNLVQNTDEVKEVLKVINDIADQTNLLALNAAIEAARAGEHGRGFAVVADEVRQLAEKTSKSLVEINNTVNLITQSVNDASTMMSENSKFIAGIASESNGSKVEIEETSRLLDEAIEKTSLAVAEVGQMSASIQGTINSFANVNKLSAENTRSVDEISKASSMLNEQVDSLNNKLNQFKS</sequence>
<evidence type="ECO:0000259" key="11">
    <source>
        <dbReference type="PROSITE" id="PS50111"/>
    </source>
</evidence>
<organism evidence="13 14">
    <name type="scientific">Campylobacter curvus (strain 525.92)</name>
    <dbReference type="NCBI Taxonomy" id="360105"/>
    <lineage>
        <taxon>Bacteria</taxon>
        <taxon>Pseudomonadati</taxon>
        <taxon>Campylobacterota</taxon>
        <taxon>Epsilonproteobacteria</taxon>
        <taxon>Campylobacterales</taxon>
        <taxon>Campylobacteraceae</taxon>
        <taxon>Campylobacter</taxon>
    </lineage>
</organism>
<dbReference type="InterPro" id="IPR033479">
    <property type="entry name" value="dCache_1"/>
</dbReference>
<dbReference type="SUPFAM" id="SSF103190">
    <property type="entry name" value="Sensory domain-like"/>
    <property type="match status" value="1"/>
</dbReference>
<dbReference type="AlphaFoldDB" id="A7GVT3"/>
<evidence type="ECO:0000256" key="2">
    <source>
        <dbReference type="ARBA" id="ARBA00022475"/>
    </source>
</evidence>
<evidence type="ECO:0000256" key="3">
    <source>
        <dbReference type="ARBA" id="ARBA00022500"/>
    </source>
</evidence>
<comment type="similarity">
    <text evidence="8">Belongs to the methyl-accepting chemotaxis (MCP) protein family.</text>
</comment>
<gene>
    <name evidence="13" type="ORF">CCV52592_2035</name>
</gene>
<evidence type="ECO:0000256" key="4">
    <source>
        <dbReference type="ARBA" id="ARBA00022692"/>
    </source>
</evidence>
<keyword evidence="7 9" id="KW-0807">Transducer</keyword>
<comment type="subcellular location">
    <subcellularLocation>
        <location evidence="1">Cell membrane</location>
        <topology evidence="1">Multi-pass membrane protein</topology>
    </subcellularLocation>
</comment>
<evidence type="ECO:0000259" key="12">
    <source>
        <dbReference type="PROSITE" id="PS50885"/>
    </source>
</evidence>
<keyword evidence="6 10" id="KW-0472">Membrane</keyword>
<evidence type="ECO:0000256" key="6">
    <source>
        <dbReference type="ARBA" id="ARBA00023136"/>
    </source>
</evidence>
<dbReference type="STRING" id="360105.CCV52592_2035"/>
<dbReference type="GO" id="GO:0006935">
    <property type="term" value="P:chemotaxis"/>
    <property type="evidence" value="ECO:0007669"/>
    <property type="project" value="UniProtKB-KW"/>
</dbReference>
<dbReference type="PANTHER" id="PTHR32089:SF117">
    <property type="entry name" value="METHYL ACCEPTING SENSORY TRANSDUCER WITH CACHE_1 SMALL MOLECULE BINDING DOMAIN"/>
    <property type="match status" value="1"/>
</dbReference>
<dbReference type="GO" id="GO:0005886">
    <property type="term" value="C:plasma membrane"/>
    <property type="evidence" value="ECO:0007669"/>
    <property type="project" value="UniProtKB-SubCell"/>
</dbReference>
<name>A7GVT3_CAMC5</name>
<dbReference type="CDD" id="cd06225">
    <property type="entry name" value="HAMP"/>
    <property type="match status" value="1"/>
</dbReference>
<dbReference type="SMART" id="SM00283">
    <property type="entry name" value="MA"/>
    <property type="match status" value="1"/>
</dbReference>
<dbReference type="CDD" id="cd12912">
    <property type="entry name" value="PDC2_MCP_like"/>
    <property type="match status" value="1"/>
</dbReference>
<dbReference type="GO" id="GO:0007165">
    <property type="term" value="P:signal transduction"/>
    <property type="evidence" value="ECO:0007669"/>
    <property type="project" value="UniProtKB-KW"/>
</dbReference>
<dbReference type="InterPro" id="IPR003660">
    <property type="entry name" value="HAMP_dom"/>
</dbReference>
<keyword evidence="3" id="KW-0145">Chemotaxis</keyword>
<dbReference type="Pfam" id="PF00672">
    <property type="entry name" value="HAMP"/>
    <property type="match status" value="1"/>
</dbReference>
<dbReference type="InterPro" id="IPR004089">
    <property type="entry name" value="MCPsignal_dom"/>
</dbReference>
<dbReference type="Pfam" id="PF00015">
    <property type="entry name" value="MCPsignal"/>
    <property type="match status" value="1"/>
</dbReference>
<dbReference type="PROSITE" id="PS50885">
    <property type="entry name" value="HAMP"/>
    <property type="match status" value="1"/>
</dbReference>
<feature type="domain" description="Methyl-accepting transducer" evidence="11">
    <location>
        <begin position="354"/>
        <end position="611"/>
    </location>
</feature>
<evidence type="ECO:0000256" key="5">
    <source>
        <dbReference type="ARBA" id="ARBA00022989"/>
    </source>
</evidence>
<evidence type="ECO:0000256" key="10">
    <source>
        <dbReference type="SAM" id="Phobius"/>
    </source>
</evidence>
<evidence type="ECO:0000256" key="8">
    <source>
        <dbReference type="ARBA" id="ARBA00029447"/>
    </source>
</evidence>
<dbReference type="Pfam" id="PF02743">
    <property type="entry name" value="dCache_1"/>
    <property type="match status" value="1"/>
</dbReference>
<keyword evidence="14" id="KW-1185">Reference proteome</keyword>
<dbReference type="KEGG" id="ccv:CCV52592_2035"/>
<evidence type="ECO:0000256" key="9">
    <source>
        <dbReference type="PROSITE-ProRule" id="PRU00284"/>
    </source>
</evidence>
<keyword evidence="2" id="KW-1003">Cell membrane</keyword>
<dbReference type="Gene3D" id="1.10.287.950">
    <property type="entry name" value="Methyl-accepting chemotaxis protein"/>
    <property type="match status" value="1"/>
</dbReference>
<keyword evidence="4 10" id="KW-0812">Transmembrane</keyword>
<dbReference type="InterPro" id="IPR029151">
    <property type="entry name" value="Sensor-like_sf"/>
</dbReference>
<dbReference type="PROSITE" id="PS50111">
    <property type="entry name" value="CHEMOTAXIS_TRANSDUC_2"/>
    <property type="match status" value="1"/>
</dbReference>
<protein>
    <submittedName>
        <fullName evidence="13">Cache sensor-containing MCP-domain signal transduction protein</fullName>
    </submittedName>
</protein>
<dbReference type="EMBL" id="CP000767">
    <property type="protein sequence ID" value="EAU00806.1"/>
    <property type="molecule type" value="Genomic_DNA"/>
</dbReference>
<feature type="transmembrane region" description="Helical" evidence="10">
    <location>
        <begin position="7"/>
        <end position="27"/>
    </location>
</feature>
<dbReference type="SUPFAM" id="SSF58104">
    <property type="entry name" value="Methyl-accepting chemotaxis protein (MCP) signaling domain"/>
    <property type="match status" value="1"/>
</dbReference>
<dbReference type="OrthoDB" id="5362481at2"/>
<feature type="domain" description="HAMP" evidence="12">
    <location>
        <begin position="295"/>
        <end position="349"/>
    </location>
</feature>
<evidence type="ECO:0000256" key="1">
    <source>
        <dbReference type="ARBA" id="ARBA00004651"/>
    </source>
</evidence>
<evidence type="ECO:0000313" key="14">
    <source>
        <dbReference type="Proteomes" id="UP000006380"/>
    </source>
</evidence>
<dbReference type="CDD" id="cd12913">
    <property type="entry name" value="PDC1_MCP_like"/>
    <property type="match status" value="1"/>
</dbReference>
<dbReference type="SMART" id="SM00304">
    <property type="entry name" value="HAMP"/>
    <property type="match status" value="1"/>
</dbReference>